<dbReference type="GO" id="GO:0016625">
    <property type="term" value="F:oxidoreductase activity, acting on the aldehyde or oxo group of donors, iron-sulfur protein as acceptor"/>
    <property type="evidence" value="ECO:0007669"/>
    <property type="project" value="InterPro"/>
</dbReference>
<dbReference type="InterPro" id="IPR013985">
    <property type="entry name" value="Ald_Fedxn_OxRdtase_dom3"/>
</dbReference>
<dbReference type="Pfam" id="PF01314">
    <property type="entry name" value="AFOR_C"/>
    <property type="match status" value="1"/>
</dbReference>
<dbReference type="Gene3D" id="1.10.599.10">
    <property type="entry name" value="Aldehyde Ferredoxin Oxidoreductase Protein, subunit A, domain 3"/>
    <property type="match status" value="1"/>
</dbReference>
<comment type="caution">
    <text evidence="2">The sequence shown here is derived from an EMBL/GenBank/DDBJ whole genome shotgun (WGS) entry which is preliminary data.</text>
</comment>
<dbReference type="InterPro" id="IPR001203">
    <property type="entry name" value="OxRdtase_Ald_Fedxn_C"/>
</dbReference>
<evidence type="ECO:0000259" key="1">
    <source>
        <dbReference type="Pfam" id="PF01314"/>
    </source>
</evidence>
<dbReference type="EMBL" id="BARV01017279">
    <property type="protein sequence ID" value="GAI21518.1"/>
    <property type="molecule type" value="Genomic_DNA"/>
</dbReference>
<proteinExistence type="predicted"/>
<gene>
    <name evidence="2" type="ORF">S06H3_29491</name>
</gene>
<feature type="domain" description="Aldehyde ferredoxin oxidoreductase C-terminal" evidence="1">
    <location>
        <begin position="3"/>
        <end position="141"/>
    </location>
</feature>
<name>X1LR21_9ZZZZ</name>
<dbReference type="GO" id="GO:0051536">
    <property type="term" value="F:iron-sulfur cluster binding"/>
    <property type="evidence" value="ECO:0007669"/>
    <property type="project" value="InterPro"/>
</dbReference>
<dbReference type="InterPro" id="IPR036021">
    <property type="entry name" value="Tungsten_al_ferr_oxy-like_C"/>
</dbReference>
<reference evidence="2" key="1">
    <citation type="journal article" date="2014" name="Front. Microbiol.">
        <title>High frequency of phylogenetically diverse reductive dehalogenase-homologous genes in deep subseafloor sedimentary metagenomes.</title>
        <authorList>
            <person name="Kawai M."/>
            <person name="Futagami T."/>
            <person name="Toyoda A."/>
            <person name="Takaki Y."/>
            <person name="Nishi S."/>
            <person name="Hori S."/>
            <person name="Arai W."/>
            <person name="Tsubouchi T."/>
            <person name="Morono Y."/>
            <person name="Uchiyama I."/>
            <person name="Ito T."/>
            <person name="Fujiyama A."/>
            <person name="Inagaki F."/>
            <person name="Takami H."/>
        </authorList>
    </citation>
    <scope>NUCLEOTIDE SEQUENCE</scope>
    <source>
        <strain evidence="2">Expedition CK06-06</strain>
    </source>
</reference>
<accession>X1LR21</accession>
<feature type="non-terminal residue" evidence="2">
    <location>
        <position position="1"/>
    </location>
</feature>
<evidence type="ECO:0000313" key="2">
    <source>
        <dbReference type="EMBL" id="GAI21518.1"/>
    </source>
</evidence>
<dbReference type="AlphaFoldDB" id="X1LR21"/>
<dbReference type="SUPFAM" id="SSF48310">
    <property type="entry name" value="Aldehyde ferredoxin oxidoreductase, C-terminal domains"/>
    <property type="match status" value="1"/>
</dbReference>
<dbReference type="InterPro" id="IPR051919">
    <property type="entry name" value="W-dependent_AOR"/>
</dbReference>
<protein>
    <recommendedName>
        <fullName evidence="1">Aldehyde ferredoxin oxidoreductase C-terminal domain-containing protein</fullName>
    </recommendedName>
</protein>
<organism evidence="2">
    <name type="scientific">marine sediment metagenome</name>
    <dbReference type="NCBI Taxonomy" id="412755"/>
    <lineage>
        <taxon>unclassified sequences</taxon>
        <taxon>metagenomes</taxon>
        <taxon>ecological metagenomes</taxon>
    </lineage>
</organism>
<sequence>TIKGKAKLTKDLQDRNGALWCLIGCDNIPGNTTGDPMKFVDYSINALNTIGWKEKFGWEMDREKFLEIGERIYNLSRLFNSREGFTRRDDQLPERLKEPREDTGWKIDEVDFEKMLDEYYSLRGWDEGGKPVSKTLERLQIEV</sequence>
<dbReference type="PANTHER" id="PTHR30038:SF0">
    <property type="entry name" value="TUNGSTEN-CONTAINING ALDEHYDE FERREDOXIN OXIDOREDUCTASE"/>
    <property type="match status" value="1"/>
</dbReference>
<dbReference type="PANTHER" id="PTHR30038">
    <property type="entry name" value="ALDEHYDE FERREDOXIN OXIDOREDUCTASE"/>
    <property type="match status" value="1"/>
</dbReference>
<dbReference type="GO" id="GO:0009055">
    <property type="term" value="F:electron transfer activity"/>
    <property type="evidence" value="ECO:0007669"/>
    <property type="project" value="InterPro"/>
</dbReference>